<evidence type="ECO:0008006" key="4">
    <source>
        <dbReference type="Google" id="ProtNLM"/>
    </source>
</evidence>
<dbReference type="OrthoDB" id="72963at2"/>
<reference evidence="2 3" key="1">
    <citation type="submission" date="2013-09" db="EMBL/GenBank/DDBJ databases">
        <title>Genome sequencing of Arenimonas malthae.</title>
        <authorList>
            <person name="Chen F."/>
            <person name="Wang G."/>
        </authorList>
    </citation>
    <scope>NUCLEOTIDE SEQUENCE [LARGE SCALE GENOMIC DNA]</scope>
    <source>
        <strain evidence="2 3">CC-JY-1</strain>
    </source>
</reference>
<dbReference type="PATRIC" id="fig|1384054.3.peg.1897"/>
<protein>
    <recommendedName>
        <fullName evidence="4">DNA-binding protein</fullName>
    </recommendedName>
</protein>
<keyword evidence="1" id="KW-0472">Membrane</keyword>
<name>A0A091B323_9GAMM</name>
<dbReference type="EMBL" id="AVCH01000173">
    <property type="protein sequence ID" value="KFN46106.1"/>
    <property type="molecule type" value="Genomic_DNA"/>
</dbReference>
<feature type="transmembrane region" description="Helical" evidence="1">
    <location>
        <begin position="46"/>
        <end position="66"/>
    </location>
</feature>
<keyword evidence="3" id="KW-1185">Reference proteome</keyword>
<keyword evidence="1" id="KW-0812">Transmembrane</keyword>
<dbReference type="RefSeq" id="WP_084062845.1">
    <property type="nucleotide sequence ID" value="NZ_AVCH01000173.1"/>
</dbReference>
<feature type="transmembrane region" description="Helical" evidence="1">
    <location>
        <begin position="103"/>
        <end position="125"/>
    </location>
</feature>
<keyword evidence="1" id="KW-1133">Transmembrane helix</keyword>
<proteinExistence type="predicted"/>
<feature type="transmembrane region" description="Helical" evidence="1">
    <location>
        <begin position="21"/>
        <end position="40"/>
    </location>
</feature>
<dbReference type="AlphaFoldDB" id="A0A091B323"/>
<sequence>MARNARRPVRPRASAGRLPKAALGLGSLLVLAGGAWFAGLPVLVSLVYLAMSLATLAAYAVDKSAAQANRRRIPENTLHLFALLGGWPGALVAQQWLRHKSVKASFLAMFWTTVLLNLGALAWFVSRGHG</sequence>
<organism evidence="2 3">
    <name type="scientific">Arenimonas malthae CC-JY-1</name>
    <dbReference type="NCBI Taxonomy" id="1384054"/>
    <lineage>
        <taxon>Bacteria</taxon>
        <taxon>Pseudomonadati</taxon>
        <taxon>Pseudomonadota</taxon>
        <taxon>Gammaproteobacteria</taxon>
        <taxon>Lysobacterales</taxon>
        <taxon>Lysobacteraceae</taxon>
        <taxon>Arenimonas</taxon>
    </lineage>
</organism>
<comment type="caution">
    <text evidence="2">The sequence shown here is derived from an EMBL/GenBank/DDBJ whole genome shotgun (WGS) entry which is preliminary data.</text>
</comment>
<gene>
    <name evidence="2" type="ORF">N790_08900</name>
</gene>
<dbReference type="Pfam" id="PF06961">
    <property type="entry name" value="DUF1294"/>
    <property type="match status" value="1"/>
</dbReference>
<dbReference type="STRING" id="1384054.N790_08900"/>
<dbReference type="eggNOG" id="COG3326">
    <property type="taxonomic scope" value="Bacteria"/>
</dbReference>
<dbReference type="Proteomes" id="UP000029392">
    <property type="component" value="Unassembled WGS sequence"/>
</dbReference>
<accession>A0A091B323</accession>
<evidence type="ECO:0000313" key="3">
    <source>
        <dbReference type="Proteomes" id="UP000029392"/>
    </source>
</evidence>
<evidence type="ECO:0000313" key="2">
    <source>
        <dbReference type="EMBL" id="KFN46106.1"/>
    </source>
</evidence>
<evidence type="ECO:0000256" key="1">
    <source>
        <dbReference type="SAM" id="Phobius"/>
    </source>
</evidence>
<dbReference type="InterPro" id="IPR010718">
    <property type="entry name" value="DUF1294"/>
</dbReference>